<protein>
    <submittedName>
        <fullName evidence="4">N-acetyl-anhydromuramyl-L-alanine amidase AmpD</fullName>
    </submittedName>
</protein>
<dbReference type="CDD" id="cd06583">
    <property type="entry name" value="PGRP"/>
    <property type="match status" value="1"/>
</dbReference>
<feature type="domain" description="Peptidoglycan recognition protein family" evidence="3">
    <location>
        <begin position="1"/>
        <end position="128"/>
    </location>
</feature>
<dbReference type="GO" id="GO:0008745">
    <property type="term" value="F:N-acetylmuramoyl-L-alanine amidase activity"/>
    <property type="evidence" value="ECO:0007669"/>
    <property type="project" value="InterPro"/>
</dbReference>
<dbReference type="PANTHER" id="PTHR11022">
    <property type="entry name" value="PEPTIDOGLYCAN RECOGNITION PROTEIN"/>
    <property type="match status" value="1"/>
</dbReference>
<organism evidence="4 5">
    <name type="scientific">Bacteroides reticulotermitis</name>
    <dbReference type="NCBI Taxonomy" id="1133319"/>
    <lineage>
        <taxon>Bacteria</taxon>
        <taxon>Pseudomonadati</taxon>
        <taxon>Bacteroidota</taxon>
        <taxon>Bacteroidia</taxon>
        <taxon>Bacteroidales</taxon>
        <taxon>Bacteroidaceae</taxon>
        <taxon>Bacteroides</taxon>
    </lineage>
</organism>
<evidence type="ECO:0000259" key="2">
    <source>
        <dbReference type="SMART" id="SM00644"/>
    </source>
</evidence>
<evidence type="ECO:0000259" key="3">
    <source>
        <dbReference type="SMART" id="SM00701"/>
    </source>
</evidence>
<sequence>MKKTEEAYLPREIKLLVIHCSATRCNEPFTVEQLRREHLARGFHDIGYHFYITRDGVLHHCRSVSEVGAHVQGFNRHSIGICYEGGLDAQGIPTDTRTTAQRFALLDLLAILRRQYPAAQIIGHYQLSAHIHKACPCFDARNEYKGL</sequence>
<dbReference type="PANTHER" id="PTHR11022:SF41">
    <property type="entry name" value="PEPTIDOGLYCAN-RECOGNITION PROTEIN LC-RELATED"/>
    <property type="match status" value="1"/>
</dbReference>
<name>A0A840D3Y0_9BACE</name>
<dbReference type="EMBL" id="JACIER010000015">
    <property type="protein sequence ID" value="MBB4045529.1"/>
    <property type="molecule type" value="Genomic_DNA"/>
</dbReference>
<comment type="caution">
    <text evidence="4">The sequence shown here is derived from an EMBL/GenBank/DDBJ whole genome shotgun (WGS) entry which is preliminary data.</text>
</comment>
<keyword evidence="5" id="KW-1185">Reference proteome</keyword>
<comment type="similarity">
    <text evidence="1">Belongs to the N-acetylmuramoyl-L-alanine amidase 2 family.</text>
</comment>
<dbReference type="InterPro" id="IPR015510">
    <property type="entry name" value="PGRP"/>
</dbReference>
<accession>A0A840D3Y0</accession>
<dbReference type="Gene3D" id="3.40.80.10">
    <property type="entry name" value="Peptidoglycan recognition protein-like"/>
    <property type="match status" value="1"/>
</dbReference>
<dbReference type="GO" id="GO:0009253">
    <property type="term" value="P:peptidoglycan catabolic process"/>
    <property type="evidence" value="ECO:0007669"/>
    <property type="project" value="InterPro"/>
</dbReference>
<dbReference type="SMART" id="SM00701">
    <property type="entry name" value="PGRP"/>
    <property type="match status" value="1"/>
</dbReference>
<dbReference type="AlphaFoldDB" id="A0A840D3Y0"/>
<gene>
    <name evidence="4" type="ORF">GGR06_003343</name>
</gene>
<dbReference type="InterPro" id="IPR036505">
    <property type="entry name" value="Amidase/PGRP_sf"/>
</dbReference>
<dbReference type="RefSeq" id="WP_044165051.1">
    <property type="nucleotide sequence ID" value="NZ_JACIER010000015.1"/>
</dbReference>
<dbReference type="SMART" id="SM00644">
    <property type="entry name" value="Ami_2"/>
    <property type="match status" value="1"/>
</dbReference>
<dbReference type="GO" id="GO:0008270">
    <property type="term" value="F:zinc ion binding"/>
    <property type="evidence" value="ECO:0007669"/>
    <property type="project" value="InterPro"/>
</dbReference>
<dbReference type="InterPro" id="IPR006619">
    <property type="entry name" value="PGRP_domain_met/bac"/>
</dbReference>
<feature type="domain" description="N-acetylmuramoyl-L-alanine amidase" evidence="2">
    <location>
        <begin position="1"/>
        <end position="137"/>
    </location>
</feature>
<dbReference type="Pfam" id="PF01510">
    <property type="entry name" value="Amidase_2"/>
    <property type="match status" value="1"/>
</dbReference>
<evidence type="ECO:0000313" key="4">
    <source>
        <dbReference type="EMBL" id="MBB4045529.1"/>
    </source>
</evidence>
<dbReference type="InterPro" id="IPR002502">
    <property type="entry name" value="Amidase_domain"/>
</dbReference>
<reference evidence="4" key="1">
    <citation type="submission" date="2020-08" db="EMBL/GenBank/DDBJ databases">
        <title>Genomic Encyclopedia of Type Strains, Phase IV (KMG-IV): sequencing the most valuable type-strain genomes for metagenomic binning, comparative biology and taxonomic classification.</title>
        <authorList>
            <person name="Goeker M."/>
        </authorList>
    </citation>
    <scope>NUCLEOTIDE SEQUENCE [LARGE SCALE GENOMIC DNA]</scope>
    <source>
        <strain evidence="4">DSM 105720</strain>
    </source>
</reference>
<evidence type="ECO:0000313" key="5">
    <source>
        <dbReference type="Proteomes" id="UP000560658"/>
    </source>
</evidence>
<proteinExistence type="inferred from homology"/>
<dbReference type="SUPFAM" id="SSF55846">
    <property type="entry name" value="N-acetylmuramoyl-L-alanine amidase-like"/>
    <property type="match status" value="1"/>
</dbReference>
<evidence type="ECO:0000256" key="1">
    <source>
        <dbReference type="ARBA" id="ARBA00007553"/>
    </source>
</evidence>
<dbReference type="Proteomes" id="UP000560658">
    <property type="component" value="Unassembled WGS sequence"/>
</dbReference>